<proteinExistence type="predicted"/>
<gene>
    <name evidence="1" type="primary">AVEN_268609_1</name>
    <name evidence="1" type="ORF">TNCT_29621</name>
</gene>
<keyword evidence="2" id="KW-1185">Reference proteome</keyword>
<reference evidence="1" key="1">
    <citation type="submission" date="2020-07" db="EMBL/GenBank/DDBJ databases">
        <title>Multicomponent nature underlies the extraordinary mechanical properties of spider dragline silk.</title>
        <authorList>
            <person name="Kono N."/>
            <person name="Nakamura H."/>
            <person name="Mori M."/>
            <person name="Yoshida Y."/>
            <person name="Ohtoshi R."/>
            <person name="Malay A.D."/>
            <person name="Moran D.A.P."/>
            <person name="Tomita M."/>
            <person name="Numata K."/>
            <person name="Arakawa K."/>
        </authorList>
    </citation>
    <scope>NUCLEOTIDE SEQUENCE</scope>
</reference>
<dbReference type="AlphaFoldDB" id="A0A8X6L9K4"/>
<organism evidence="1 2">
    <name type="scientific">Trichonephila clavata</name>
    <name type="common">Joro spider</name>
    <name type="synonym">Nephila clavata</name>
    <dbReference type="NCBI Taxonomy" id="2740835"/>
    <lineage>
        <taxon>Eukaryota</taxon>
        <taxon>Metazoa</taxon>
        <taxon>Ecdysozoa</taxon>
        <taxon>Arthropoda</taxon>
        <taxon>Chelicerata</taxon>
        <taxon>Arachnida</taxon>
        <taxon>Araneae</taxon>
        <taxon>Araneomorphae</taxon>
        <taxon>Entelegynae</taxon>
        <taxon>Araneoidea</taxon>
        <taxon>Nephilidae</taxon>
        <taxon>Trichonephila</taxon>
    </lineage>
</organism>
<accession>A0A8X6L9K4</accession>
<protein>
    <submittedName>
        <fullName evidence="1">Uncharacterized protein</fullName>
    </submittedName>
</protein>
<dbReference type="Proteomes" id="UP000887116">
    <property type="component" value="Unassembled WGS sequence"/>
</dbReference>
<dbReference type="OrthoDB" id="6426679at2759"/>
<evidence type="ECO:0000313" key="2">
    <source>
        <dbReference type="Proteomes" id="UP000887116"/>
    </source>
</evidence>
<evidence type="ECO:0000313" key="1">
    <source>
        <dbReference type="EMBL" id="GFR00537.1"/>
    </source>
</evidence>
<dbReference type="EMBL" id="BMAO01015257">
    <property type="protein sequence ID" value="GFR00537.1"/>
    <property type="molecule type" value="Genomic_DNA"/>
</dbReference>
<sequence length="229" mass="26245">MMALCVMNTVKNPSVMRNKCALKLIGIDNSDLSEEEILEYISDYIAPGSIEALVYDYFNNFYVLFLIDIESVCHLVGRNIKFKSHKAAFLPLLDYYIVDNVYPSLSHEELTDIFRTFGNVFSVSNHHVVPNSSKFCHVLSGKREISFIIPGKESEIYIPVNVIHPPYSFRIKKFCCACLTEGHSILYCPDIEQDIDVDEVDAIIKTEDIFESKELKCEDLPPNILRKYN</sequence>
<name>A0A8X6L9K4_TRICU</name>
<comment type="caution">
    <text evidence="1">The sequence shown here is derived from an EMBL/GenBank/DDBJ whole genome shotgun (WGS) entry which is preliminary data.</text>
</comment>